<dbReference type="Proteomes" id="UP000521922">
    <property type="component" value="Unassembled WGS sequence"/>
</dbReference>
<dbReference type="AlphaFoldDB" id="A0A7Y9J2I8"/>
<dbReference type="PROSITE" id="PS51819">
    <property type="entry name" value="VOC"/>
    <property type="match status" value="1"/>
</dbReference>
<dbReference type="SUPFAM" id="SSF54593">
    <property type="entry name" value="Glyoxalase/Bleomycin resistance protein/Dihydroxybiphenyl dioxygenase"/>
    <property type="match status" value="1"/>
</dbReference>
<comment type="caution">
    <text evidence="2">The sequence shown here is derived from an EMBL/GenBank/DDBJ whole genome shotgun (WGS) entry which is preliminary data.</text>
</comment>
<sequence>MTVPVADQDAALAFYTGVLGCEVRHDVEVWPGARVVEVVPPGSDVGIVLLPPDSPLPLAVRLGTTDAGAAHARLAATAGVVLHNDEVLRWEGVPPMFHFSDPDGNGLVFLETDPAGPS</sequence>
<evidence type="ECO:0000259" key="1">
    <source>
        <dbReference type="PROSITE" id="PS51819"/>
    </source>
</evidence>
<dbReference type="InterPro" id="IPR029068">
    <property type="entry name" value="Glyas_Bleomycin-R_OHBP_Dase"/>
</dbReference>
<dbReference type="InterPro" id="IPR004360">
    <property type="entry name" value="Glyas_Fos-R_dOase_dom"/>
</dbReference>
<keyword evidence="2" id="KW-0456">Lyase</keyword>
<protein>
    <submittedName>
        <fullName evidence="2">Catechol 2,3-dioxygenase-like lactoylglutathione lyase family enzyme</fullName>
    </submittedName>
</protein>
<keyword evidence="3" id="KW-1185">Reference proteome</keyword>
<dbReference type="PANTHER" id="PTHR36437">
    <property type="entry name" value="GLYOXALASE/BLEOMYCIN RESISTANCE PROTEIN/DIOXYGENASE"/>
    <property type="match status" value="1"/>
</dbReference>
<name>A0A7Y9J2I8_9ACTN</name>
<dbReference type="PANTHER" id="PTHR36437:SF2">
    <property type="entry name" value="GLYOXALASE_BLEOMYCIN RESISTANCE PROTEIN_DIOXYGENASE"/>
    <property type="match status" value="1"/>
</dbReference>
<reference evidence="2 3" key="1">
    <citation type="submission" date="2020-07" db="EMBL/GenBank/DDBJ databases">
        <title>Sequencing the genomes of 1000 actinobacteria strains.</title>
        <authorList>
            <person name="Klenk H.-P."/>
        </authorList>
    </citation>
    <scope>NUCLEOTIDE SEQUENCE [LARGE SCALE GENOMIC DNA]</scope>
    <source>
        <strain evidence="2 3">DSM 7487</strain>
    </source>
</reference>
<dbReference type="InterPro" id="IPR037523">
    <property type="entry name" value="VOC_core"/>
</dbReference>
<dbReference type="Pfam" id="PF00903">
    <property type="entry name" value="Glyoxalase"/>
    <property type="match status" value="1"/>
</dbReference>
<dbReference type="Gene3D" id="3.10.180.10">
    <property type="entry name" value="2,3-Dihydroxybiphenyl 1,2-Dioxygenase, domain 1"/>
    <property type="match status" value="1"/>
</dbReference>
<evidence type="ECO:0000313" key="2">
    <source>
        <dbReference type="EMBL" id="NYD24307.1"/>
    </source>
</evidence>
<dbReference type="GO" id="GO:0016829">
    <property type="term" value="F:lyase activity"/>
    <property type="evidence" value="ECO:0007669"/>
    <property type="project" value="UniProtKB-KW"/>
</dbReference>
<dbReference type="GO" id="GO:0051213">
    <property type="term" value="F:dioxygenase activity"/>
    <property type="evidence" value="ECO:0007669"/>
    <property type="project" value="UniProtKB-KW"/>
</dbReference>
<keyword evidence="2" id="KW-0560">Oxidoreductase</keyword>
<evidence type="ECO:0000313" key="3">
    <source>
        <dbReference type="Proteomes" id="UP000521922"/>
    </source>
</evidence>
<gene>
    <name evidence="2" type="ORF">BJ968_003847</name>
</gene>
<organism evidence="2 3">
    <name type="scientific">Kineococcus aurantiacus</name>
    <dbReference type="NCBI Taxonomy" id="37633"/>
    <lineage>
        <taxon>Bacteria</taxon>
        <taxon>Bacillati</taxon>
        <taxon>Actinomycetota</taxon>
        <taxon>Actinomycetes</taxon>
        <taxon>Kineosporiales</taxon>
        <taxon>Kineosporiaceae</taxon>
        <taxon>Kineococcus</taxon>
    </lineage>
</organism>
<dbReference type="EMBL" id="JACCBB010000001">
    <property type="protein sequence ID" value="NYD24307.1"/>
    <property type="molecule type" value="Genomic_DNA"/>
</dbReference>
<proteinExistence type="predicted"/>
<feature type="domain" description="VOC" evidence="1">
    <location>
        <begin position="1"/>
        <end position="112"/>
    </location>
</feature>
<keyword evidence="2" id="KW-0223">Dioxygenase</keyword>
<accession>A0A7Y9J2I8</accession>
<dbReference type="RefSeq" id="WP_425556652.1">
    <property type="nucleotide sequence ID" value="NZ_BAAAGN010000039.1"/>
</dbReference>